<evidence type="ECO:0008006" key="3">
    <source>
        <dbReference type="Google" id="ProtNLM"/>
    </source>
</evidence>
<reference evidence="1 2" key="1">
    <citation type="journal article" date="2023" name="Microbiol. Spectr.">
        <title>Symbiosis of Carpenter Bees with Uncharacterized Lactic Acid Bacteria Showing NAD Auxotrophy.</title>
        <authorList>
            <person name="Kawasaki S."/>
            <person name="Ozawa K."/>
            <person name="Mori T."/>
            <person name="Yamamoto A."/>
            <person name="Ito M."/>
            <person name="Ohkuma M."/>
            <person name="Sakamoto M."/>
            <person name="Matsutani M."/>
        </authorList>
    </citation>
    <scope>NUCLEOTIDE SEQUENCE [LARGE SCALE GENOMIC DNA]</scope>
    <source>
        <strain evidence="1 2">KimC2</strain>
    </source>
</reference>
<organism evidence="1 2">
    <name type="scientific">Xylocopilactobacillus apis</name>
    <dbReference type="NCBI Taxonomy" id="2932183"/>
    <lineage>
        <taxon>Bacteria</taxon>
        <taxon>Bacillati</taxon>
        <taxon>Bacillota</taxon>
        <taxon>Bacilli</taxon>
        <taxon>Lactobacillales</taxon>
        <taxon>Lactobacillaceae</taxon>
        <taxon>Xylocopilactobacillus</taxon>
    </lineage>
</organism>
<evidence type="ECO:0000313" key="1">
    <source>
        <dbReference type="EMBL" id="BDR56740.1"/>
    </source>
</evidence>
<name>A0AAU9D5P2_9LACO</name>
<dbReference type="InterPro" id="IPR035958">
    <property type="entry name" value="SecB-like_sf"/>
</dbReference>
<proteinExistence type="predicted"/>
<dbReference type="PIRSF" id="PIRSF031568">
    <property type="entry name" value="UCP031568"/>
    <property type="match status" value="1"/>
</dbReference>
<dbReference type="Gene3D" id="3.10.420.10">
    <property type="entry name" value="SecB-like"/>
    <property type="match status" value="1"/>
</dbReference>
<keyword evidence="2" id="KW-1185">Reference proteome</keyword>
<evidence type="ECO:0000313" key="2">
    <source>
        <dbReference type="Proteomes" id="UP001321804"/>
    </source>
</evidence>
<dbReference type="Proteomes" id="UP001321804">
    <property type="component" value="Chromosome"/>
</dbReference>
<gene>
    <name evidence="1" type="ORF">KIMC2_13020</name>
</gene>
<accession>A0AAU9D5P2</accession>
<dbReference type="KEGG" id="xak:KIMC2_13020"/>
<dbReference type="SUPFAM" id="SSF54611">
    <property type="entry name" value="SecB-like"/>
    <property type="match status" value="1"/>
</dbReference>
<dbReference type="AlphaFoldDB" id="A0AAU9D5P2"/>
<dbReference type="Pfam" id="PF06619">
    <property type="entry name" value="DUF1149"/>
    <property type="match status" value="1"/>
</dbReference>
<sequence length="148" mass="16735">MHFRRQPIFVQAFHYDLSMRSPEDTTGIGVQLQKLYDDEIDQMGLKVPKGGSVMKVIIPFDFIPPQQNFDISGIMNQIVVIEGFDGKESELPEEAVKKLSRPIIELIETLTYEVTTLVLDKGINLNFVAKSEKAEDVDEVDDSESESE</sequence>
<dbReference type="RefSeq" id="WP_317695150.1">
    <property type="nucleotide sequence ID" value="NZ_AP026801.1"/>
</dbReference>
<dbReference type="InterPro" id="IPR009530">
    <property type="entry name" value="DUF1149"/>
</dbReference>
<dbReference type="EMBL" id="AP026801">
    <property type="protein sequence ID" value="BDR56740.1"/>
    <property type="molecule type" value="Genomic_DNA"/>
</dbReference>
<protein>
    <recommendedName>
        <fullName evidence="3">DUF1149 domain-containing protein</fullName>
    </recommendedName>
</protein>